<gene>
    <name evidence="5" type="ORF">SHERM_06708</name>
</gene>
<sequence>MEIPHRNILTIEVYLLAVQWCFKKFKNLNWTSEKCFLNNEEAVQLLNKPDVSCSDYGNLAEDILDMFETCKGWGINLSALRKNPIYALIDGASAKVGFNLDDEESARYCLSGSLNIFKVNESIILCKIKPIDDNLITQNFKQTYCDDLPTIGMPNHIPTPIFAHHTSTSGVACDEDGADTIIGFLDSGIWPESESFNDIDMGPIPTRWRGKCMEAHDFTSSSCNRYYANSNSPRDETGPGTHVTSTAVGRLVPDSSYYGLINGTARDSFPRSRVSMYGVCTDDRLIQCSSSFILKWFDDATADGVDVLSLSLTSSPSGQSDFSKDVISIGAFHATERGITVVCAAVNKGSIPDTVVNATLWIFTVAATTTDRELVAGVLLGGGHIIKVMTLPLPNYNLQFTPSY</sequence>
<name>A0A9N7RQN2_STRHE</name>
<evidence type="ECO:0000256" key="1">
    <source>
        <dbReference type="ARBA" id="ARBA00011073"/>
    </source>
</evidence>
<evidence type="ECO:0000256" key="2">
    <source>
        <dbReference type="ARBA" id="ARBA00022729"/>
    </source>
</evidence>
<reference evidence="5" key="1">
    <citation type="submission" date="2019-12" db="EMBL/GenBank/DDBJ databases">
        <authorList>
            <person name="Scholes J."/>
        </authorList>
    </citation>
    <scope>NUCLEOTIDE SEQUENCE</scope>
</reference>
<feature type="domain" description="Peptidase S8/S53" evidence="4">
    <location>
        <begin position="177"/>
        <end position="355"/>
    </location>
</feature>
<evidence type="ECO:0000313" key="6">
    <source>
        <dbReference type="Proteomes" id="UP001153555"/>
    </source>
</evidence>
<proteinExistence type="inferred from homology"/>
<dbReference type="GO" id="GO:0006508">
    <property type="term" value="P:proteolysis"/>
    <property type="evidence" value="ECO:0007669"/>
    <property type="project" value="UniProtKB-KW"/>
</dbReference>
<dbReference type="SUPFAM" id="SSF52743">
    <property type="entry name" value="Subtilisin-like"/>
    <property type="match status" value="1"/>
</dbReference>
<dbReference type="InterPro" id="IPR036852">
    <property type="entry name" value="Peptidase_S8/S53_dom_sf"/>
</dbReference>
<dbReference type="EMBL" id="CACSLK010034002">
    <property type="protein sequence ID" value="CAA0840666.1"/>
    <property type="molecule type" value="Genomic_DNA"/>
</dbReference>
<dbReference type="Pfam" id="PF00082">
    <property type="entry name" value="Peptidase_S8"/>
    <property type="match status" value="1"/>
</dbReference>
<keyword evidence="5" id="KW-0645">Protease</keyword>
<dbReference type="Proteomes" id="UP001153555">
    <property type="component" value="Unassembled WGS sequence"/>
</dbReference>
<dbReference type="InterPro" id="IPR000209">
    <property type="entry name" value="Peptidase_S8/S53_dom"/>
</dbReference>
<organism evidence="5 6">
    <name type="scientific">Striga hermonthica</name>
    <name type="common">Purple witchweed</name>
    <name type="synonym">Buchnera hermonthica</name>
    <dbReference type="NCBI Taxonomy" id="68872"/>
    <lineage>
        <taxon>Eukaryota</taxon>
        <taxon>Viridiplantae</taxon>
        <taxon>Streptophyta</taxon>
        <taxon>Embryophyta</taxon>
        <taxon>Tracheophyta</taxon>
        <taxon>Spermatophyta</taxon>
        <taxon>Magnoliopsida</taxon>
        <taxon>eudicotyledons</taxon>
        <taxon>Gunneridae</taxon>
        <taxon>Pentapetalae</taxon>
        <taxon>asterids</taxon>
        <taxon>lamiids</taxon>
        <taxon>Lamiales</taxon>
        <taxon>Orobanchaceae</taxon>
        <taxon>Buchnereae</taxon>
        <taxon>Striga</taxon>
    </lineage>
</organism>
<comment type="caution">
    <text evidence="5">The sequence shown here is derived from an EMBL/GenBank/DDBJ whole genome shotgun (WGS) entry which is preliminary data.</text>
</comment>
<keyword evidence="5" id="KW-0378">Hydrolase</keyword>
<protein>
    <submittedName>
        <fullName evidence="5">CO(2)-response secreted protease</fullName>
    </submittedName>
</protein>
<dbReference type="InterPro" id="IPR045051">
    <property type="entry name" value="SBT"/>
</dbReference>
<keyword evidence="6" id="KW-1185">Reference proteome</keyword>
<dbReference type="PROSITE" id="PS51892">
    <property type="entry name" value="SUBTILASE"/>
    <property type="match status" value="1"/>
</dbReference>
<keyword evidence="2" id="KW-0732">Signal</keyword>
<evidence type="ECO:0000313" key="5">
    <source>
        <dbReference type="EMBL" id="CAA0840666.1"/>
    </source>
</evidence>
<comment type="caution">
    <text evidence="3">Lacks conserved residue(s) required for the propagation of feature annotation.</text>
</comment>
<dbReference type="AlphaFoldDB" id="A0A9N7RQN2"/>
<dbReference type="PANTHER" id="PTHR10795">
    <property type="entry name" value="PROPROTEIN CONVERTASE SUBTILISIN/KEXIN"/>
    <property type="match status" value="1"/>
</dbReference>
<dbReference type="Gene3D" id="3.40.50.200">
    <property type="entry name" value="Peptidase S8/S53 domain"/>
    <property type="match status" value="1"/>
</dbReference>
<accession>A0A9N7RQN2</accession>
<evidence type="ECO:0000256" key="3">
    <source>
        <dbReference type="PROSITE-ProRule" id="PRU01240"/>
    </source>
</evidence>
<comment type="similarity">
    <text evidence="1 3">Belongs to the peptidase S8 family.</text>
</comment>
<dbReference type="GO" id="GO:0004252">
    <property type="term" value="F:serine-type endopeptidase activity"/>
    <property type="evidence" value="ECO:0007669"/>
    <property type="project" value="InterPro"/>
</dbReference>
<evidence type="ECO:0000259" key="4">
    <source>
        <dbReference type="Pfam" id="PF00082"/>
    </source>
</evidence>
<dbReference type="OrthoDB" id="4803627at2759"/>